<dbReference type="Proteomes" id="UP000887576">
    <property type="component" value="Unplaced"/>
</dbReference>
<evidence type="ECO:0000313" key="1">
    <source>
        <dbReference type="Proteomes" id="UP000887576"/>
    </source>
</evidence>
<dbReference type="WBParaSite" id="JU765_v2.g17056.t1">
    <property type="protein sequence ID" value="JU765_v2.g17056.t1"/>
    <property type="gene ID" value="JU765_v2.g17056"/>
</dbReference>
<name>A0AC34QK95_9BILA</name>
<accession>A0AC34QK95</accession>
<organism evidence="1 2">
    <name type="scientific">Panagrolaimus sp. JU765</name>
    <dbReference type="NCBI Taxonomy" id="591449"/>
    <lineage>
        <taxon>Eukaryota</taxon>
        <taxon>Metazoa</taxon>
        <taxon>Ecdysozoa</taxon>
        <taxon>Nematoda</taxon>
        <taxon>Chromadorea</taxon>
        <taxon>Rhabditida</taxon>
        <taxon>Tylenchina</taxon>
        <taxon>Panagrolaimomorpha</taxon>
        <taxon>Panagrolaimoidea</taxon>
        <taxon>Panagrolaimidae</taxon>
        <taxon>Panagrolaimus</taxon>
    </lineage>
</organism>
<protein>
    <submittedName>
        <fullName evidence="2">Uncharacterized protein</fullName>
    </submittedName>
</protein>
<proteinExistence type="predicted"/>
<evidence type="ECO:0000313" key="2">
    <source>
        <dbReference type="WBParaSite" id="JU765_v2.g17056.t1"/>
    </source>
</evidence>
<reference evidence="2" key="1">
    <citation type="submission" date="2022-11" db="UniProtKB">
        <authorList>
            <consortium name="WormBaseParasite"/>
        </authorList>
    </citation>
    <scope>IDENTIFICATION</scope>
</reference>
<sequence>MNEKSTAEIWGEYILECKDPMDDIIYAAFINSVTFIANCIIVDYMNNVTIVFKYDNTSRWGDVMTFLGKYTAKLTVDSRLIPNAFIKGLRQNLGFVLCLKKSPFNANQLFWNAKIKQIEGNGEIFLQFAEYDIEINVPVFNITFPQSGYVFQKFLTYTNWTTPHLEVQINGFNANQFSTFLFQPKNSVKKFCFKFSFTYFQSCVKLLNELIRVFPNLETLELDFQPEEESHLFCIFQKEINGVVDWSVNPKSLRDSFRDITIGALEFIEKKKKLNLKIKYHLNLFQNIVFLSDAALAKEYIHFMRRTFRDFLYLKTNDSAVNITRSFYRTFNVDTVEFDYAVNITEEQK</sequence>